<dbReference type="GO" id="GO:0003676">
    <property type="term" value="F:nucleic acid binding"/>
    <property type="evidence" value="ECO:0007669"/>
    <property type="project" value="InterPro"/>
</dbReference>
<dbReference type="PROSITE" id="PS50158">
    <property type="entry name" value="ZF_CCHC"/>
    <property type="match status" value="4"/>
</dbReference>
<keyword evidence="5" id="KW-0460">Magnesium</keyword>
<dbReference type="Gene3D" id="3.30.460.10">
    <property type="entry name" value="Beta Polymerase, domain 2"/>
    <property type="match status" value="1"/>
</dbReference>
<dbReference type="Pfam" id="PF00098">
    <property type="entry name" value="zf-CCHC"/>
    <property type="match status" value="3"/>
</dbReference>
<feature type="domain" description="CCHC-type" evidence="8">
    <location>
        <begin position="1328"/>
        <end position="1341"/>
    </location>
</feature>
<dbReference type="SUPFAM" id="SSF57756">
    <property type="entry name" value="Retrovirus zinc finger-like domains"/>
    <property type="match status" value="2"/>
</dbReference>
<sequence>MSTNQSSKSNPIESKERKTGNSSNGTSKVQQKNNGEVTNKRRRPRTKPKNKKEIDNNKPQSEKDQSQTQKPKDLIKKDPETKPVKAQQNEQKPQNNPVQTPKDLEVKKDEKFVHTVFGGMSKDKFSKQKQNESRPPPQQQQQQHPPRNQDNLIKSSNPVTIQQNRKVTVTANKSVIVSILDPNLNQTYSIEETKINMNHNNNNNNLTNGKIYSSSLNDRELNQVGKHLTNTNQASMTNTKTNVNNNNNNDLIEKFELELEKNYVFRMKKFKTDKFRCNICNYLCDTIEVARKHINGQIHRNNLETIKLDMRIRDLELPQKSKLDNLSSFLIDFYSKNVISNEKLKQYYDFYYKFKEKYQQKHPDASINITGSLAHGICFNDSTCDITVEYDSKTNRSSADILAEMDLFILQEMNSFLDLRYDPELQALKKNSKLNKLTFKAINSSLVFNFTTGLYTSSPKTNFLIKSYLDLDERARILAFCFKYLARIAQIDKVDLCTLPSHAYLLMTIYFLQKLNPPVLPVLHELCDSKKLNKSFGKKESNNEPNDENYSFDEDNENDRSFIEKDSVQDFGIFRKNVTNFVNGKNWLSQNQMTIGELWLKLLTFYSIDFGFKKTLISIRRSQRINKSSMKMYTKKISIEDPFYLKQSLSRNLMTQTNKYIISVISRACLYFVNSTHYKTSQANELEGKSVNIVDNLIEETKIYDARKARKDLENTSDISSDTEDSDSELSLDGDDEQQSESIEFLTDNKKNLKSTKLDKELNKMLKITNLDSESNGQGPSLVSSIDTYSPISTPNQAEKVEKFNFEQEFSRPVFDLNMDSINYEDNLNDKFNSVLNLSCPKDEVSSCLNDLVDLVVDKYENVYDLMPNLKLTNLIWDKNQTFAFKFTQSTLNFAKSPPRICSHCNKEGHLQNECPQDQLPDLEKLPNVTIEWRDVLTNVCYCIMDDNKQTKDEELIRNNLLEDIRKLISQKYPDAKLSLFGSSNNGFAMKKSDLDICMTFSSTNKSSQEISFKKIIRTIGSLFRRDFNFDQIEERVSAKVPIVKFRHKKTNIEGDISLYNTLALQNTDLLRSYVEIDSRLQVLGHVVKHFAKICRIGDASCGSLSSYAYIVMMLHYLMNTDPPVLPCLQRLNRDKLPLKETQLEIDGWDCWFNRDLDNLHLHWSHYKKNTLSVGELWLGFLRYYTEVFDWENHVVCIRNTNPLTRKEKNWTKHRLAIEDPFELSHNLAAGVSHKMGLYILRSFAKARSLFGNIVHDFRSQEIRFNLEYFFNPRSLVEGNPPMDRNCYSCLKIGHQTKDCPLANAKRRERQLSDMFDGRQEDMSNVVCYKCRQTGHKAKDCISEMKRVKTTSFSTSESKCFNCNQVGHFARDCVYSQGKIQIQQTIPTVSHQQSAPPPKMVSVLSNPAHPIILHTGEKTQLLVNNSQGLASISSAPLLPAPNVPKLNQNQNGRFHHHQQQNSLNRQQSYPNQYTKNHQDHFYHHYNQQYPIMTNEALNSLHYSSPTDQYSYAFSSSMPHSMNQIYSSQYGQYSPSMHQYIIYNNTSPRNGSDYKIFGANFGRLDEKNIDLDIVQLNQS</sequence>
<protein>
    <recommendedName>
        <fullName evidence="8">CCHC-type domain-containing protein</fullName>
    </recommendedName>
</protein>
<dbReference type="InterPro" id="IPR036236">
    <property type="entry name" value="Znf_C2H2_sf"/>
</dbReference>
<dbReference type="Pfam" id="PF22600">
    <property type="entry name" value="MTPAP-like_central"/>
    <property type="match status" value="1"/>
</dbReference>
<evidence type="ECO:0000313" key="10">
    <source>
        <dbReference type="Proteomes" id="UP000663879"/>
    </source>
</evidence>
<evidence type="ECO:0000256" key="5">
    <source>
        <dbReference type="ARBA" id="ARBA00022842"/>
    </source>
</evidence>
<evidence type="ECO:0000256" key="2">
    <source>
        <dbReference type="ARBA" id="ARBA00001946"/>
    </source>
</evidence>
<dbReference type="CDD" id="cd05402">
    <property type="entry name" value="NT_PAP_TUTase"/>
    <property type="match status" value="1"/>
</dbReference>
<proteinExistence type="predicted"/>
<dbReference type="EMBL" id="CAJNOC010001454">
    <property type="protein sequence ID" value="CAF0866293.1"/>
    <property type="molecule type" value="Genomic_DNA"/>
</dbReference>
<keyword evidence="3" id="KW-0808">Transferase</keyword>
<dbReference type="InterPro" id="IPR054708">
    <property type="entry name" value="MTPAP-like_central"/>
</dbReference>
<dbReference type="InterPro" id="IPR001878">
    <property type="entry name" value="Znf_CCHC"/>
</dbReference>
<dbReference type="InterPro" id="IPR043519">
    <property type="entry name" value="NT_sf"/>
</dbReference>
<feature type="compositionally biased region" description="Polar residues" evidence="7">
    <location>
        <begin position="86"/>
        <end position="99"/>
    </location>
</feature>
<keyword evidence="6" id="KW-0862">Zinc</keyword>
<feature type="compositionally biased region" description="Basic and acidic residues" evidence="7">
    <location>
        <begin position="121"/>
        <end position="132"/>
    </location>
</feature>
<feature type="region of interest" description="Disordered" evidence="7">
    <location>
        <begin position="1"/>
        <end position="161"/>
    </location>
</feature>
<dbReference type="InterPro" id="IPR002058">
    <property type="entry name" value="PAP_assoc"/>
</dbReference>
<dbReference type="SUPFAM" id="SSF81301">
    <property type="entry name" value="Nucleotidyltransferase"/>
    <property type="match status" value="2"/>
</dbReference>
<gene>
    <name evidence="9" type="ORF">OXX778_LOCUS9699</name>
</gene>
<dbReference type="InterPro" id="IPR036875">
    <property type="entry name" value="Znf_CCHC_sf"/>
</dbReference>
<feature type="domain" description="CCHC-type" evidence="8">
    <location>
        <begin position="902"/>
        <end position="917"/>
    </location>
</feature>
<feature type="region of interest" description="Disordered" evidence="7">
    <location>
        <begin position="536"/>
        <end position="556"/>
    </location>
</feature>
<feature type="compositionally biased region" description="Basic and acidic residues" evidence="7">
    <location>
        <begin position="102"/>
        <end position="113"/>
    </location>
</feature>
<feature type="compositionally biased region" description="Basic residues" evidence="7">
    <location>
        <begin position="40"/>
        <end position="50"/>
    </location>
</feature>
<evidence type="ECO:0000256" key="4">
    <source>
        <dbReference type="ARBA" id="ARBA00022723"/>
    </source>
</evidence>
<evidence type="ECO:0000313" key="9">
    <source>
        <dbReference type="EMBL" id="CAF0866293.1"/>
    </source>
</evidence>
<feature type="compositionally biased region" description="Acidic residues" evidence="7">
    <location>
        <begin position="721"/>
        <end position="739"/>
    </location>
</feature>
<keyword evidence="10" id="KW-1185">Reference proteome</keyword>
<comment type="cofactor">
    <cofactor evidence="2">
        <name>Mg(2+)</name>
        <dbReference type="ChEBI" id="CHEBI:18420"/>
    </cofactor>
</comment>
<keyword evidence="4" id="KW-0479">Metal-binding</keyword>
<reference evidence="9" key="1">
    <citation type="submission" date="2021-02" db="EMBL/GenBank/DDBJ databases">
        <authorList>
            <person name="Nowell W R."/>
        </authorList>
    </citation>
    <scope>NUCLEOTIDE SEQUENCE</scope>
    <source>
        <strain evidence="9">Ploen Becks lab</strain>
    </source>
</reference>
<dbReference type="GO" id="GO:0008270">
    <property type="term" value="F:zinc ion binding"/>
    <property type="evidence" value="ECO:0007669"/>
    <property type="project" value="UniProtKB-KW"/>
</dbReference>
<name>A0A813XJV2_9BILA</name>
<feature type="compositionally biased region" description="Basic and acidic residues" evidence="7">
    <location>
        <begin position="51"/>
        <end position="83"/>
    </location>
</feature>
<comment type="cofactor">
    <cofactor evidence="1">
        <name>Mn(2+)</name>
        <dbReference type="ChEBI" id="CHEBI:29035"/>
    </cofactor>
</comment>
<feature type="compositionally biased region" description="Acidic residues" evidence="7">
    <location>
        <begin position="545"/>
        <end position="556"/>
    </location>
</feature>
<organism evidence="9 10">
    <name type="scientific">Brachionus calyciflorus</name>
    <dbReference type="NCBI Taxonomy" id="104777"/>
    <lineage>
        <taxon>Eukaryota</taxon>
        <taxon>Metazoa</taxon>
        <taxon>Spiralia</taxon>
        <taxon>Gnathifera</taxon>
        <taxon>Rotifera</taxon>
        <taxon>Eurotatoria</taxon>
        <taxon>Monogononta</taxon>
        <taxon>Pseudotrocha</taxon>
        <taxon>Ploima</taxon>
        <taxon>Brachionidae</taxon>
        <taxon>Brachionus</taxon>
    </lineage>
</organism>
<dbReference type="SUPFAM" id="SSF81631">
    <property type="entry name" value="PAP/OAS1 substrate-binding domain"/>
    <property type="match status" value="2"/>
</dbReference>
<dbReference type="GO" id="GO:0031123">
    <property type="term" value="P:RNA 3'-end processing"/>
    <property type="evidence" value="ECO:0007669"/>
    <property type="project" value="TreeGrafter"/>
</dbReference>
<feature type="domain" description="CCHC-type" evidence="8">
    <location>
        <begin position="1287"/>
        <end position="1301"/>
    </location>
</feature>
<evidence type="ECO:0000256" key="3">
    <source>
        <dbReference type="ARBA" id="ARBA00022679"/>
    </source>
</evidence>
<dbReference type="Gene3D" id="4.10.60.10">
    <property type="entry name" value="Zinc finger, CCHC-type"/>
    <property type="match status" value="2"/>
</dbReference>
<feature type="compositionally biased region" description="Polar residues" evidence="7">
    <location>
        <begin position="1"/>
        <end position="12"/>
    </location>
</feature>
<evidence type="ECO:0000259" key="8">
    <source>
        <dbReference type="PROSITE" id="PS50158"/>
    </source>
</evidence>
<evidence type="ECO:0000256" key="1">
    <source>
        <dbReference type="ARBA" id="ARBA00001936"/>
    </source>
</evidence>
<dbReference type="GO" id="GO:0050265">
    <property type="term" value="F:RNA uridylyltransferase activity"/>
    <property type="evidence" value="ECO:0007669"/>
    <property type="project" value="TreeGrafter"/>
</dbReference>
<accession>A0A813XJV2</accession>
<comment type="caution">
    <text evidence="9">The sequence shown here is derived from an EMBL/GenBank/DDBJ whole genome shotgun (WGS) entry which is preliminary data.</text>
</comment>
<dbReference type="SUPFAM" id="SSF57667">
    <property type="entry name" value="beta-beta-alpha zinc fingers"/>
    <property type="match status" value="1"/>
</dbReference>
<feature type="compositionally biased region" description="Polar residues" evidence="7">
    <location>
        <begin position="20"/>
        <end position="37"/>
    </location>
</feature>
<dbReference type="Proteomes" id="UP000663879">
    <property type="component" value="Unassembled WGS sequence"/>
</dbReference>
<dbReference type="Pfam" id="PF03828">
    <property type="entry name" value="PAP_assoc"/>
    <property type="match status" value="2"/>
</dbReference>
<evidence type="ECO:0000256" key="6">
    <source>
        <dbReference type="PROSITE-ProRule" id="PRU00047"/>
    </source>
</evidence>
<feature type="compositionally biased region" description="Polar residues" evidence="7">
    <location>
        <begin position="148"/>
        <end position="161"/>
    </location>
</feature>
<dbReference type="OrthoDB" id="407432at2759"/>
<feature type="region of interest" description="Disordered" evidence="7">
    <location>
        <begin position="715"/>
        <end position="743"/>
    </location>
</feature>
<dbReference type="PANTHER" id="PTHR12271:SF66">
    <property type="entry name" value="TERMINAL URIDYLYLTRANSFERASE TAILOR"/>
    <property type="match status" value="1"/>
</dbReference>
<dbReference type="Gene3D" id="1.10.1410.10">
    <property type="match status" value="2"/>
</dbReference>
<dbReference type="PANTHER" id="PTHR12271">
    <property type="entry name" value="POLY A POLYMERASE CID PAP -RELATED"/>
    <property type="match status" value="1"/>
</dbReference>
<dbReference type="Gene3D" id="3.30.160.60">
    <property type="entry name" value="Classic Zinc Finger"/>
    <property type="match status" value="1"/>
</dbReference>
<evidence type="ECO:0000256" key="7">
    <source>
        <dbReference type="SAM" id="MobiDB-lite"/>
    </source>
</evidence>
<feature type="domain" description="CCHC-type" evidence="8">
    <location>
        <begin position="1359"/>
        <end position="1373"/>
    </location>
</feature>
<dbReference type="SMART" id="SM00343">
    <property type="entry name" value="ZnF_C2HC"/>
    <property type="match status" value="4"/>
</dbReference>
<keyword evidence="6" id="KW-0863">Zinc-finger</keyword>